<evidence type="ECO:0000256" key="2">
    <source>
        <dbReference type="ARBA" id="ARBA00022679"/>
    </source>
</evidence>
<organism evidence="8">
    <name type="scientific">Chaetoceros debilis</name>
    <dbReference type="NCBI Taxonomy" id="122233"/>
    <lineage>
        <taxon>Eukaryota</taxon>
        <taxon>Sar</taxon>
        <taxon>Stramenopiles</taxon>
        <taxon>Ochrophyta</taxon>
        <taxon>Bacillariophyta</taxon>
        <taxon>Coscinodiscophyceae</taxon>
        <taxon>Chaetocerotophycidae</taxon>
        <taxon>Chaetocerotales</taxon>
        <taxon>Chaetocerotaceae</taxon>
        <taxon>Chaetoceros</taxon>
    </lineage>
</organism>
<evidence type="ECO:0000256" key="5">
    <source>
        <dbReference type="PROSITE-ProRule" id="PRU00333"/>
    </source>
</evidence>
<dbReference type="GO" id="GO:0032259">
    <property type="term" value="P:methylation"/>
    <property type="evidence" value="ECO:0007669"/>
    <property type="project" value="UniProtKB-KW"/>
</dbReference>
<dbReference type="EMBL" id="HBIO01020671">
    <property type="protein sequence ID" value="CAE0471065.1"/>
    <property type="molecule type" value="Transcribed_RNA"/>
</dbReference>
<dbReference type="InterPro" id="IPR003726">
    <property type="entry name" value="HCY_dom"/>
</dbReference>
<accession>A0A7S3VBY9</accession>
<dbReference type="GO" id="GO:0008898">
    <property type="term" value="F:S-adenosylmethionine-homocysteine S-methyltransferase activity"/>
    <property type="evidence" value="ECO:0007669"/>
    <property type="project" value="TreeGrafter"/>
</dbReference>
<reference evidence="8" key="1">
    <citation type="submission" date="2021-01" db="EMBL/GenBank/DDBJ databases">
        <authorList>
            <person name="Corre E."/>
            <person name="Pelletier E."/>
            <person name="Niang G."/>
            <person name="Scheremetjew M."/>
            <person name="Finn R."/>
            <person name="Kale V."/>
            <person name="Holt S."/>
            <person name="Cochrane G."/>
            <person name="Meng A."/>
            <person name="Brown T."/>
            <person name="Cohen L."/>
        </authorList>
    </citation>
    <scope>NUCLEOTIDE SEQUENCE</scope>
    <source>
        <strain evidence="8">MM31A-1</strain>
    </source>
</reference>
<keyword evidence="1 5" id="KW-0489">Methyltransferase</keyword>
<feature type="binding site" evidence="5">
    <location>
        <position position="297"/>
    </location>
    <ligand>
        <name>Zn(2+)</name>
        <dbReference type="ChEBI" id="CHEBI:29105"/>
    </ligand>
</feature>
<dbReference type="PANTHER" id="PTHR46015">
    <property type="entry name" value="ZGC:172121"/>
    <property type="match status" value="1"/>
</dbReference>
<keyword evidence="2 5" id="KW-0808">Transferase</keyword>
<protein>
    <recommendedName>
        <fullName evidence="7">Hcy-binding domain-containing protein</fullName>
    </recommendedName>
</protein>
<feature type="binding site" evidence="5">
    <location>
        <position position="398"/>
    </location>
    <ligand>
        <name>Zn(2+)</name>
        <dbReference type="ChEBI" id="CHEBI:29105"/>
    </ligand>
</feature>
<evidence type="ECO:0000256" key="4">
    <source>
        <dbReference type="ARBA" id="ARBA00022833"/>
    </source>
</evidence>
<dbReference type="InterPro" id="IPR036589">
    <property type="entry name" value="HCY_dom_sf"/>
</dbReference>
<dbReference type="InterPro" id="IPR051486">
    <property type="entry name" value="Hcy_S-methyltransferase"/>
</dbReference>
<feature type="domain" description="Hcy-binding" evidence="7">
    <location>
        <begin position="5"/>
        <end position="412"/>
    </location>
</feature>
<dbReference type="AlphaFoldDB" id="A0A7S3VBY9"/>
<dbReference type="PANTHER" id="PTHR46015:SF1">
    <property type="entry name" value="HOMOCYSTEINE S-METHYLTRANSFERASE-LIKE ISOFORM 1"/>
    <property type="match status" value="1"/>
</dbReference>
<name>A0A7S3VBY9_9STRA</name>
<evidence type="ECO:0000256" key="6">
    <source>
        <dbReference type="SAM" id="MobiDB-lite"/>
    </source>
</evidence>
<evidence type="ECO:0000259" key="7">
    <source>
        <dbReference type="PROSITE" id="PS50970"/>
    </source>
</evidence>
<feature type="compositionally biased region" description="Acidic residues" evidence="6">
    <location>
        <begin position="40"/>
        <end position="50"/>
    </location>
</feature>
<dbReference type="SUPFAM" id="SSF82282">
    <property type="entry name" value="Homocysteine S-methyltransferase"/>
    <property type="match status" value="1"/>
</dbReference>
<dbReference type="GO" id="GO:0046872">
    <property type="term" value="F:metal ion binding"/>
    <property type="evidence" value="ECO:0007669"/>
    <property type="project" value="UniProtKB-KW"/>
</dbReference>
<evidence type="ECO:0000256" key="1">
    <source>
        <dbReference type="ARBA" id="ARBA00022603"/>
    </source>
</evidence>
<dbReference type="GO" id="GO:0033528">
    <property type="term" value="P:S-methylmethionine cycle"/>
    <property type="evidence" value="ECO:0007669"/>
    <property type="project" value="TreeGrafter"/>
</dbReference>
<sequence length="423" mass="46843">MQIETLRTSMKKPSKILLLDGGISTELEKSLAARGSGTSNDDDDDDDDDSGACIHTSTAPVKFPDRNLWSSSLLLSHKGRLDIQSRHENFLAAGSNIITTVTYQLSHFATRFGYTEEQIDDLLLIAIHQAKAAAASFHDHDHDHAKPKGVDEKTFIVASIGCYGAVLADGSEYTGDYQLSVDDLIQFHQRRLEVLSRESNQIDGIAFETIPSLIEVRAILKLLKLKTKTKTKPRPKQDEGASSRSGCNRDVNGAVWLSLACQNGSTLNDGTSISEVLQVLDLEDPNSDIVHGIGVNCCKVGFVHELSLLLARHILDTRTSTIRDSDIKNLNPKAIRTIVLYPNSGEDWDAVNNCWEEGSGCTIAEDFANEMLRCIRSIHNLCREMDRPLLPVIVGGCCRTTPSTIWEMRRKLNQYACDEEFIK</sequence>
<gene>
    <name evidence="8" type="ORF">CDEB00056_LOCUS15918</name>
</gene>
<feature type="binding site" evidence="5">
    <location>
        <position position="397"/>
    </location>
    <ligand>
        <name>Zn(2+)</name>
        <dbReference type="ChEBI" id="CHEBI:29105"/>
    </ligand>
</feature>
<dbReference type="Pfam" id="PF02574">
    <property type="entry name" value="S-methyl_trans"/>
    <property type="match status" value="1"/>
</dbReference>
<keyword evidence="3 5" id="KW-0479">Metal-binding</keyword>
<comment type="cofactor">
    <cofactor evidence="5">
        <name>Zn(2+)</name>
        <dbReference type="ChEBI" id="CHEBI:29105"/>
    </cofactor>
</comment>
<dbReference type="GO" id="GO:0009086">
    <property type="term" value="P:methionine biosynthetic process"/>
    <property type="evidence" value="ECO:0007669"/>
    <property type="project" value="TreeGrafter"/>
</dbReference>
<proteinExistence type="predicted"/>
<evidence type="ECO:0000313" key="8">
    <source>
        <dbReference type="EMBL" id="CAE0471065.1"/>
    </source>
</evidence>
<dbReference type="Gene3D" id="3.20.20.330">
    <property type="entry name" value="Homocysteine-binding-like domain"/>
    <property type="match status" value="1"/>
</dbReference>
<dbReference type="PROSITE" id="PS50970">
    <property type="entry name" value="HCY"/>
    <property type="match status" value="1"/>
</dbReference>
<feature type="region of interest" description="Disordered" evidence="6">
    <location>
        <begin position="30"/>
        <end position="56"/>
    </location>
</feature>
<evidence type="ECO:0000256" key="3">
    <source>
        <dbReference type="ARBA" id="ARBA00022723"/>
    </source>
</evidence>
<keyword evidence="4 5" id="KW-0862">Zinc</keyword>